<keyword evidence="2" id="KW-1185">Reference proteome</keyword>
<accession>A0A660LGI8</accession>
<evidence type="ECO:0000313" key="2">
    <source>
        <dbReference type="Proteomes" id="UP000278962"/>
    </source>
</evidence>
<reference evidence="1 2" key="1">
    <citation type="submission" date="2018-10" db="EMBL/GenBank/DDBJ databases">
        <title>Genomic Encyclopedia of Archaeal and Bacterial Type Strains, Phase II (KMG-II): from individual species to whole genera.</title>
        <authorList>
            <person name="Goeker M."/>
        </authorList>
    </citation>
    <scope>NUCLEOTIDE SEQUENCE [LARGE SCALE GENOMIC DNA]</scope>
    <source>
        <strain evidence="1 2">DSM 14954</strain>
    </source>
</reference>
<dbReference type="SUPFAM" id="SSF54285">
    <property type="entry name" value="MoaD/ThiS"/>
    <property type="match status" value="1"/>
</dbReference>
<dbReference type="AlphaFoldDB" id="A0A660LGI8"/>
<dbReference type="EMBL" id="RBIL01000001">
    <property type="protein sequence ID" value="RKQ93396.1"/>
    <property type="molecule type" value="Genomic_DNA"/>
</dbReference>
<dbReference type="Proteomes" id="UP000278962">
    <property type="component" value="Unassembled WGS sequence"/>
</dbReference>
<dbReference type="OrthoDB" id="9794429at2"/>
<dbReference type="Pfam" id="PF02597">
    <property type="entry name" value="ThiS"/>
    <property type="match status" value="1"/>
</dbReference>
<dbReference type="InterPro" id="IPR012675">
    <property type="entry name" value="Beta-grasp_dom_sf"/>
</dbReference>
<organism evidence="1 2">
    <name type="scientific">Solirubrobacter pauli</name>
    <dbReference type="NCBI Taxonomy" id="166793"/>
    <lineage>
        <taxon>Bacteria</taxon>
        <taxon>Bacillati</taxon>
        <taxon>Actinomycetota</taxon>
        <taxon>Thermoleophilia</taxon>
        <taxon>Solirubrobacterales</taxon>
        <taxon>Solirubrobacteraceae</taxon>
        <taxon>Solirubrobacter</taxon>
    </lineage>
</organism>
<proteinExistence type="predicted"/>
<dbReference type="InterPro" id="IPR003749">
    <property type="entry name" value="ThiS/MoaD-like"/>
</dbReference>
<comment type="caution">
    <text evidence="1">The sequence shown here is derived from an EMBL/GenBank/DDBJ whole genome shotgun (WGS) entry which is preliminary data.</text>
</comment>
<sequence>MTVRVRLGAGLARLSAAPLKSVQISEGATVGELFARLAQDEPDLAPALRSVLPVVAGEHVTRDRRLEHGQEVALLLPVSGG</sequence>
<dbReference type="InterPro" id="IPR016155">
    <property type="entry name" value="Mopterin_synth/thiamin_S_b"/>
</dbReference>
<dbReference type="Gene3D" id="3.10.20.30">
    <property type="match status" value="1"/>
</dbReference>
<dbReference type="RefSeq" id="WP_121251479.1">
    <property type="nucleotide sequence ID" value="NZ_RBIL01000001.1"/>
</dbReference>
<protein>
    <submittedName>
        <fullName evidence="1">Molybdopterin synthase sulfur carrier subunit</fullName>
    </submittedName>
</protein>
<evidence type="ECO:0000313" key="1">
    <source>
        <dbReference type="EMBL" id="RKQ93396.1"/>
    </source>
</evidence>
<gene>
    <name evidence="1" type="ORF">C8N24_3262</name>
</gene>
<name>A0A660LGI8_9ACTN</name>